<dbReference type="HOGENOM" id="CLU_001265_0_1_1"/>
<dbReference type="InterPro" id="IPR036259">
    <property type="entry name" value="MFS_trans_sf"/>
</dbReference>
<comment type="subcellular location">
    <subcellularLocation>
        <location evidence="1">Membrane</location>
        <topology evidence="1">Multi-pass membrane protein</topology>
    </subcellularLocation>
</comment>
<dbReference type="GO" id="GO:0016020">
    <property type="term" value="C:membrane"/>
    <property type="evidence" value="ECO:0007669"/>
    <property type="project" value="UniProtKB-SubCell"/>
</dbReference>
<dbReference type="EMBL" id="KE148147">
    <property type="protein sequence ID" value="EPE09366.1"/>
    <property type="molecule type" value="Genomic_DNA"/>
</dbReference>
<dbReference type="Proteomes" id="UP000016923">
    <property type="component" value="Unassembled WGS sequence"/>
</dbReference>
<proteinExistence type="predicted"/>
<dbReference type="FunFam" id="1.20.1250.20:FF:000013">
    <property type="entry name" value="MFS general substrate transporter"/>
    <property type="match status" value="1"/>
</dbReference>
<evidence type="ECO:0000256" key="2">
    <source>
        <dbReference type="ARBA" id="ARBA00022448"/>
    </source>
</evidence>
<protein>
    <submittedName>
        <fullName evidence="7">Mfs transporter</fullName>
    </submittedName>
</protein>
<dbReference type="OMA" id="YSIFEAP"/>
<evidence type="ECO:0000256" key="6">
    <source>
        <dbReference type="SAM" id="Phobius"/>
    </source>
</evidence>
<feature type="transmembrane region" description="Helical" evidence="6">
    <location>
        <begin position="124"/>
        <end position="141"/>
    </location>
</feature>
<dbReference type="InterPro" id="IPR011701">
    <property type="entry name" value="MFS"/>
</dbReference>
<evidence type="ECO:0000256" key="3">
    <source>
        <dbReference type="ARBA" id="ARBA00022692"/>
    </source>
</evidence>
<feature type="transmembrane region" description="Helical" evidence="6">
    <location>
        <begin position="307"/>
        <end position="327"/>
    </location>
</feature>
<dbReference type="SUPFAM" id="SSF103473">
    <property type="entry name" value="MFS general substrate transporter"/>
    <property type="match status" value="1"/>
</dbReference>
<accession>S3CBM5</accession>
<name>S3CBM5_OPHP1</name>
<feature type="transmembrane region" description="Helical" evidence="6">
    <location>
        <begin position="391"/>
        <end position="416"/>
    </location>
</feature>
<reference evidence="7 8" key="1">
    <citation type="journal article" date="2013" name="BMC Genomics">
        <title>The genome and transcriptome of the pine saprophyte Ophiostoma piceae, and a comparison with the bark beetle-associated pine pathogen Grosmannia clavigera.</title>
        <authorList>
            <person name="Haridas S."/>
            <person name="Wang Y."/>
            <person name="Lim L."/>
            <person name="Massoumi Alamouti S."/>
            <person name="Jackman S."/>
            <person name="Docking R."/>
            <person name="Robertson G."/>
            <person name="Birol I."/>
            <person name="Bohlmann J."/>
            <person name="Breuil C."/>
        </authorList>
    </citation>
    <scope>NUCLEOTIDE SEQUENCE [LARGE SCALE GENOMIC DNA]</scope>
    <source>
        <strain evidence="7 8">UAMH 11346</strain>
    </source>
</reference>
<evidence type="ECO:0000313" key="7">
    <source>
        <dbReference type="EMBL" id="EPE09366.1"/>
    </source>
</evidence>
<keyword evidence="3 6" id="KW-0812">Transmembrane</keyword>
<feature type="transmembrane region" description="Helical" evidence="6">
    <location>
        <begin position="428"/>
        <end position="449"/>
    </location>
</feature>
<dbReference type="VEuPathDB" id="FungiDB:F503_07142"/>
<dbReference type="PANTHER" id="PTHR43791">
    <property type="entry name" value="PERMEASE-RELATED"/>
    <property type="match status" value="1"/>
</dbReference>
<evidence type="ECO:0000256" key="5">
    <source>
        <dbReference type="ARBA" id="ARBA00023136"/>
    </source>
</evidence>
<feature type="transmembrane region" description="Helical" evidence="6">
    <location>
        <begin position="333"/>
        <end position="351"/>
    </location>
</feature>
<dbReference type="FunFam" id="1.20.1250.20:FF:000057">
    <property type="entry name" value="MFS general substrate transporter"/>
    <property type="match status" value="1"/>
</dbReference>
<keyword evidence="4 6" id="KW-1133">Transmembrane helix</keyword>
<feature type="transmembrane region" description="Helical" evidence="6">
    <location>
        <begin position="274"/>
        <end position="295"/>
    </location>
</feature>
<gene>
    <name evidence="7" type="ORF">F503_07142</name>
</gene>
<dbReference type="Gene3D" id="1.20.1250.20">
    <property type="entry name" value="MFS general substrate transporter like domains"/>
    <property type="match status" value="2"/>
</dbReference>
<dbReference type="GO" id="GO:0022857">
    <property type="term" value="F:transmembrane transporter activity"/>
    <property type="evidence" value="ECO:0007669"/>
    <property type="project" value="InterPro"/>
</dbReference>
<feature type="transmembrane region" description="Helical" evidence="6">
    <location>
        <begin position="51"/>
        <end position="69"/>
    </location>
</feature>
<keyword evidence="2" id="KW-0813">Transport</keyword>
<dbReference type="PANTHER" id="PTHR43791:SF49">
    <property type="entry name" value="TRANSPORTER, PUTATIVE (AFU_ORTHOLOGUE AFUA_4G04250)-RELATED"/>
    <property type="match status" value="1"/>
</dbReference>
<evidence type="ECO:0000313" key="8">
    <source>
        <dbReference type="Proteomes" id="UP000016923"/>
    </source>
</evidence>
<feature type="transmembrane region" description="Helical" evidence="6">
    <location>
        <begin position="94"/>
        <end position="112"/>
    </location>
</feature>
<organism evidence="7 8">
    <name type="scientific">Ophiostoma piceae (strain UAMH 11346)</name>
    <name type="common">Sap stain fungus</name>
    <dbReference type="NCBI Taxonomy" id="1262450"/>
    <lineage>
        <taxon>Eukaryota</taxon>
        <taxon>Fungi</taxon>
        <taxon>Dikarya</taxon>
        <taxon>Ascomycota</taxon>
        <taxon>Pezizomycotina</taxon>
        <taxon>Sordariomycetes</taxon>
        <taxon>Sordariomycetidae</taxon>
        <taxon>Ophiostomatales</taxon>
        <taxon>Ophiostomataceae</taxon>
        <taxon>Ophiostoma</taxon>
    </lineage>
</organism>
<keyword evidence="5 6" id="KW-0472">Membrane</keyword>
<evidence type="ECO:0000256" key="4">
    <source>
        <dbReference type="ARBA" id="ARBA00022989"/>
    </source>
</evidence>
<feature type="transmembrane region" description="Helical" evidence="6">
    <location>
        <begin position="363"/>
        <end position="385"/>
    </location>
</feature>
<dbReference type="OrthoDB" id="3639251at2759"/>
<feature type="transmembrane region" description="Helical" evidence="6">
    <location>
        <begin position="153"/>
        <end position="171"/>
    </location>
</feature>
<sequence length="466" mass="50530">MSTEKLKSSGTAACTTIVEQREVEMTDPAPVLTEAEKIIERRIVRKIDCRLIPITALIYLLCFIDRSNIGNAKILNSDKGDDILHTNHMSTYEYTIALMLFLVAYCLFEVPSNLMIKIATPRRWLGFLVMSFGALCAGIGGTKNAASVTALRFFLGAAEAGVFPGMIYYFSFWYRPEELAKRIATFICSAALSGAFGGCIAYGVGHINGAGGLEAWRWLFIIEGIPSQDVKWLTDEEKDVEQRRLGIHGNAVAKKINWQDAKDVLLDGRMYMHYAAYGCAGCGVASLSLFAPTIVQGLGYGGLQAQLYTIPPYAAAYVFTIVCAYLSDRFMQRGIVAAGSSLLGAVSYVALATIPGEHFKVRYGLLCLATAGVFGGPPSLCAWVGNNSRTTTAGALATALNVAVAGPSQIIGVWIYRAQDAPIYRLGHGVNAGFLFLSTIICSCLSVYYRRKNAKLAGTNELRWSV</sequence>
<dbReference type="Pfam" id="PF07690">
    <property type="entry name" value="MFS_1"/>
    <property type="match status" value="1"/>
</dbReference>
<evidence type="ECO:0000256" key="1">
    <source>
        <dbReference type="ARBA" id="ARBA00004141"/>
    </source>
</evidence>
<keyword evidence="8" id="KW-1185">Reference proteome</keyword>
<dbReference type="eggNOG" id="KOG2533">
    <property type="taxonomic scope" value="Eukaryota"/>
</dbReference>
<dbReference type="AlphaFoldDB" id="S3CBM5"/>